<dbReference type="EMBL" id="AEYH02002624">
    <property type="protein sequence ID" value="KFG36902.1"/>
    <property type="molecule type" value="Genomic_DNA"/>
</dbReference>
<dbReference type="Proteomes" id="UP000028838">
    <property type="component" value="Unassembled WGS sequence"/>
</dbReference>
<sequence length="147" mass="16803">MSPSQAFAVELQSRDKQMVDLTKQLAESQQAAEKSRHDSEVQLETIEAKVKQALWAKDETIRELREEMAALETKVEHFRDMLRKQREELLAPCQISTEEETTHVALPEGACESSESQPPLCVKNLKSSSALQDKSRRPRKTGRPMRR</sequence>
<evidence type="ECO:0000256" key="1">
    <source>
        <dbReference type="SAM" id="Coils"/>
    </source>
</evidence>
<comment type="caution">
    <text evidence="3">The sequence shown here is derived from an EMBL/GenBank/DDBJ whole genome shotgun (WGS) entry which is preliminary data.</text>
</comment>
<dbReference type="VEuPathDB" id="ToxoDB:TGFOU_406000"/>
<reference evidence="3 4" key="1">
    <citation type="submission" date="2014-07" db="EMBL/GenBank/DDBJ databases">
        <authorList>
            <person name="Sibley D."/>
            <person name="Venepally P."/>
            <person name="Karamycheva S."/>
            <person name="Hadjithomas M."/>
            <person name="Khan A."/>
            <person name="Brunk B."/>
            <person name="Roos D."/>
            <person name="Caler E."/>
            <person name="Lorenzi H."/>
        </authorList>
    </citation>
    <scope>NUCLEOTIDE SEQUENCE [LARGE SCALE GENOMIC DNA]</scope>
    <source>
        <strain evidence="3 4">FOU</strain>
    </source>
</reference>
<proteinExistence type="predicted"/>
<gene>
    <name evidence="3" type="ORF">TGFOU_406000</name>
</gene>
<evidence type="ECO:0000313" key="3">
    <source>
        <dbReference type="EMBL" id="KFG36902.1"/>
    </source>
</evidence>
<keyword evidence="1" id="KW-0175">Coiled coil</keyword>
<name>A0A086JXN4_TOXGO</name>
<organism evidence="3 4">
    <name type="scientific">Toxoplasma gondii FOU</name>
    <dbReference type="NCBI Taxonomy" id="943167"/>
    <lineage>
        <taxon>Eukaryota</taxon>
        <taxon>Sar</taxon>
        <taxon>Alveolata</taxon>
        <taxon>Apicomplexa</taxon>
        <taxon>Conoidasida</taxon>
        <taxon>Coccidia</taxon>
        <taxon>Eucoccidiorida</taxon>
        <taxon>Eimeriorina</taxon>
        <taxon>Sarcocystidae</taxon>
        <taxon>Toxoplasma</taxon>
    </lineage>
</organism>
<evidence type="ECO:0000313" key="4">
    <source>
        <dbReference type="Proteomes" id="UP000028838"/>
    </source>
</evidence>
<feature type="coiled-coil region" evidence="1">
    <location>
        <begin position="18"/>
        <end position="88"/>
    </location>
</feature>
<feature type="compositionally biased region" description="Basic residues" evidence="2">
    <location>
        <begin position="136"/>
        <end position="147"/>
    </location>
</feature>
<evidence type="ECO:0000256" key="2">
    <source>
        <dbReference type="SAM" id="MobiDB-lite"/>
    </source>
</evidence>
<feature type="region of interest" description="Disordered" evidence="2">
    <location>
        <begin position="106"/>
        <end position="147"/>
    </location>
</feature>
<protein>
    <submittedName>
        <fullName evidence="3">Uncharacterized protein</fullName>
    </submittedName>
</protein>
<dbReference type="AlphaFoldDB" id="A0A086JXN4"/>
<accession>A0A086JXN4</accession>